<gene>
    <name evidence="2" type="ORF">SOCG_00109</name>
</gene>
<dbReference type="VEuPathDB" id="FungiDB:SOCG_00109"/>
<organism evidence="2 3">
    <name type="scientific">Schizosaccharomyces octosporus (strain yFS286)</name>
    <name type="common">Fission yeast</name>
    <name type="synonym">Octosporomyces octosporus</name>
    <dbReference type="NCBI Taxonomy" id="483514"/>
    <lineage>
        <taxon>Eukaryota</taxon>
        <taxon>Fungi</taxon>
        <taxon>Dikarya</taxon>
        <taxon>Ascomycota</taxon>
        <taxon>Taphrinomycotina</taxon>
        <taxon>Schizosaccharomycetes</taxon>
        <taxon>Schizosaccharomycetales</taxon>
        <taxon>Schizosaccharomycetaceae</taxon>
        <taxon>Schizosaccharomyces</taxon>
    </lineage>
</organism>
<dbReference type="InterPro" id="IPR052999">
    <property type="entry name" value="PTS1_Protein"/>
</dbReference>
<accession>S9R1Q0</accession>
<dbReference type="OrthoDB" id="5537330at2759"/>
<dbReference type="Gene3D" id="1.20.1290.10">
    <property type="entry name" value="AhpD-like"/>
    <property type="match status" value="1"/>
</dbReference>
<dbReference type="InterPro" id="IPR003779">
    <property type="entry name" value="CMD-like"/>
</dbReference>
<evidence type="ECO:0000313" key="3">
    <source>
        <dbReference type="Proteomes" id="UP000016088"/>
    </source>
</evidence>
<proteinExistence type="predicted"/>
<dbReference type="RefSeq" id="XP_013017983.1">
    <property type="nucleotide sequence ID" value="XM_013162529.1"/>
</dbReference>
<reference evidence="2 3" key="1">
    <citation type="journal article" date="2011" name="Science">
        <title>Comparative functional genomics of the fission yeasts.</title>
        <authorList>
            <person name="Rhind N."/>
            <person name="Chen Z."/>
            <person name="Yassour M."/>
            <person name="Thompson D.A."/>
            <person name="Haas B.J."/>
            <person name="Habib N."/>
            <person name="Wapinski I."/>
            <person name="Roy S."/>
            <person name="Lin M.F."/>
            <person name="Heiman D.I."/>
            <person name="Young S.K."/>
            <person name="Furuya K."/>
            <person name="Guo Y."/>
            <person name="Pidoux A."/>
            <person name="Chen H.M."/>
            <person name="Robbertse B."/>
            <person name="Goldberg J.M."/>
            <person name="Aoki K."/>
            <person name="Bayne E.H."/>
            <person name="Berlin A.M."/>
            <person name="Desjardins C.A."/>
            <person name="Dobbs E."/>
            <person name="Dukaj L."/>
            <person name="Fan L."/>
            <person name="FitzGerald M.G."/>
            <person name="French C."/>
            <person name="Gujja S."/>
            <person name="Hansen K."/>
            <person name="Keifenheim D."/>
            <person name="Levin J.Z."/>
            <person name="Mosher R.A."/>
            <person name="Mueller C.A."/>
            <person name="Pfiffner J."/>
            <person name="Priest M."/>
            <person name="Russ C."/>
            <person name="Smialowska A."/>
            <person name="Swoboda P."/>
            <person name="Sykes S.M."/>
            <person name="Vaughn M."/>
            <person name="Vengrova S."/>
            <person name="Yoder R."/>
            <person name="Zeng Q."/>
            <person name="Allshire R."/>
            <person name="Baulcombe D."/>
            <person name="Birren B.W."/>
            <person name="Brown W."/>
            <person name="Ekwall K."/>
            <person name="Kellis M."/>
            <person name="Leatherwood J."/>
            <person name="Levin H."/>
            <person name="Margalit H."/>
            <person name="Martienssen R."/>
            <person name="Nieduszynski C.A."/>
            <person name="Spatafora J.W."/>
            <person name="Friedman N."/>
            <person name="Dalgaard J.Z."/>
            <person name="Baumann P."/>
            <person name="Niki H."/>
            <person name="Regev A."/>
            <person name="Nusbaum C."/>
        </authorList>
    </citation>
    <scope>NUCLEOTIDE SEQUENCE [LARGE SCALE GENOMIC DNA]</scope>
    <source>
        <strain evidence="3">yFS286</strain>
    </source>
</reference>
<dbReference type="PANTHER" id="PTHR28180:SF2">
    <property type="entry name" value="PEROXISOMAL PROTEIN 2"/>
    <property type="match status" value="1"/>
</dbReference>
<dbReference type="OMA" id="RNTWYFI"/>
<dbReference type="EMBL" id="KE503207">
    <property type="protein sequence ID" value="EPX72345.1"/>
    <property type="molecule type" value="Genomic_DNA"/>
</dbReference>
<keyword evidence="3" id="KW-1185">Reference proteome</keyword>
<feature type="domain" description="Carboxymuconolactone decarboxylase-like" evidence="1">
    <location>
        <begin position="142"/>
        <end position="193"/>
    </location>
</feature>
<dbReference type="GO" id="GO:0051920">
    <property type="term" value="F:peroxiredoxin activity"/>
    <property type="evidence" value="ECO:0007669"/>
    <property type="project" value="InterPro"/>
</dbReference>
<dbReference type="AlphaFoldDB" id="S9R1Q0"/>
<dbReference type="PANTHER" id="PTHR28180">
    <property type="entry name" value="CONSERVED MITOCHONDRIAL PROTEIN-RELATED"/>
    <property type="match status" value="1"/>
</dbReference>
<evidence type="ECO:0000313" key="2">
    <source>
        <dbReference type="EMBL" id="EPX72345.1"/>
    </source>
</evidence>
<evidence type="ECO:0000259" key="1">
    <source>
        <dbReference type="Pfam" id="PF02627"/>
    </source>
</evidence>
<name>S9R1Q0_SCHOY</name>
<dbReference type="HOGENOM" id="CLU_065389_3_0_1"/>
<dbReference type="Proteomes" id="UP000016088">
    <property type="component" value="Unassembled WGS sequence"/>
</dbReference>
<protein>
    <submittedName>
        <fullName evidence="2">Fungal protein</fullName>
    </submittedName>
</protein>
<sequence>MTKSILQRFGGLLEPTNLYIVSVIAYSSSNRPENIGGIAKEAVEEVGPSIFAKLREALVKSAPLVGFPRTINSLRELAQNSPKAFPNDFSRASDEQVNTSVRGKLYFEKTYGKVTDRVLNSMQSSSSDLAHIAIDYAYGKVLSFNEIITPLETSLVIIASLVPQDVNPQLRGHLKGALNHGATKEQVMGARNISIQIAKDCGITFRGDVESL</sequence>
<dbReference type="eggNOG" id="ENOG502RCP9">
    <property type="taxonomic scope" value="Eukaryota"/>
</dbReference>
<dbReference type="InterPro" id="IPR029032">
    <property type="entry name" value="AhpD-like"/>
</dbReference>
<dbReference type="Pfam" id="PF02627">
    <property type="entry name" value="CMD"/>
    <property type="match status" value="1"/>
</dbReference>
<dbReference type="SUPFAM" id="SSF69118">
    <property type="entry name" value="AhpD-like"/>
    <property type="match status" value="1"/>
</dbReference>
<dbReference type="GeneID" id="25029093"/>